<evidence type="ECO:0000313" key="5">
    <source>
        <dbReference type="Proteomes" id="UP000314251"/>
    </source>
</evidence>
<evidence type="ECO:0000256" key="1">
    <source>
        <dbReference type="ARBA" id="ARBA00022450"/>
    </source>
</evidence>
<dbReference type="EMBL" id="VDLY02000018">
    <property type="protein sequence ID" value="KAB8161581.1"/>
    <property type="molecule type" value="Genomic_DNA"/>
</dbReference>
<gene>
    <name evidence="4" type="ORF">FH607_024690</name>
</gene>
<dbReference type="RefSeq" id="WP_139672735.1">
    <property type="nucleotide sequence ID" value="NZ_VDLY02000018.1"/>
</dbReference>
<dbReference type="AlphaFoldDB" id="A0A5N5ZYM8"/>
<dbReference type="Gene3D" id="1.10.1200.10">
    <property type="entry name" value="ACP-like"/>
    <property type="match status" value="1"/>
</dbReference>
<dbReference type="Proteomes" id="UP000314251">
    <property type="component" value="Unassembled WGS sequence"/>
</dbReference>
<proteinExistence type="predicted"/>
<keyword evidence="5" id="KW-1185">Reference proteome</keyword>
<dbReference type="Pfam" id="PF00550">
    <property type="entry name" value="PP-binding"/>
    <property type="match status" value="1"/>
</dbReference>
<comment type="caution">
    <text evidence="4">The sequence shown here is derived from an EMBL/GenBank/DDBJ whole genome shotgun (WGS) entry which is preliminary data.</text>
</comment>
<dbReference type="InterPro" id="IPR006162">
    <property type="entry name" value="Ppantetheine_attach_site"/>
</dbReference>
<dbReference type="SUPFAM" id="SSF47336">
    <property type="entry name" value="ACP-like"/>
    <property type="match status" value="1"/>
</dbReference>
<keyword evidence="2" id="KW-0597">Phosphoprotein</keyword>
<dbReference type="InterPro" id="IPR009081">
    <property type="entry name" value="PP-bd_ACP"/>
</dbReference>
<sequence length="86" mass="9048">MNQAVHHVTSTDAVGSIIARFVRVPFTDNSGLTEIGLDSMSLVRVVVAFLPDTGQEIDAAALAELRTVGELRDWLLSVAAAGGETP</sequence>
<evidence type="ECO:0000313" key="4">
    <source>
        <dbReference type="EMBL" id="KAB8161581.1"/>
    </source>
</evidence>
<dbReference type="OrthoDB" id="4241824at2"/>
<feature type="domain" description="Carrier" evidence="3">
    <location>
        <begin position="14"/>
        <end position="75"/>
    </location>
</feature>
<evidence type="ECO:0000256" key="2">
    <source>
        <dbReference type="ARBA" id="ARBA00022553"/>
    </source>
</evidence>
<organism evidence="4 5">
    <name type="scientific">Streptomyces mimosae</name>
    <dbReference type="NCBI Taxonomy" id="2586635"/>
    <lineage>
        <taxon>Bacteria</taxon>
        <taxon>Bacillati</taxon>
        <taxon>Actinomycetota</taxon>
        <taxon>Actinomycetes</taxon>
        <taxon>Kitasatosporales</taxon>
        <taxon>Streptomycetaceae</taxon>
        <taxon>Streptomyces</taxon>
    </lineage>
</organism>
<reference evidence="4" key="1">
    <citation type="submission" date="2019-10" db="EMBL/GenBank/DDBJ databases">
        <title>Nonomuraea sp. nov., isolated from Phyllanthus amarus.</title>
        <authorList>
            <person name="Klykleung N."/>
            <person name="Tanasupawat S."/>
        </authorList>
    </citation>
    <scope>NUCLEOTIDE SEQUENCE [LARGE SCALE GENOMIC DNA]</scope>
    <source>
        <strain evidence="4">3MP-10</strain>
    </source>
</reference>
<dbReference type="PROSITE" id="PS00012">
    <property type="entry name" value="PHOSPHOPANTETHEINE"/>
    <property type="match status" value="1"/>
</dbReference>
<evidence type="ECO:0000259" key="3">
    <source>
        <dbReference type="Pfam" id="PF00550"/>
    </source>
</evidence>
<accession>A0A5N5ZYM8</accession>
<name>A0A5N5ZYM8_9ACTN</name>
<protein>
    <submittedName>
        <fullName evidence="4">Acyl carrier protein</fullName>
    </submittedName>
</protein>
<dbReference type="InterPro" id="IPR036736">
    <property type="entry name" value="ACP-like_sf"/>
</dbReference>
<keyword evidence="1" id="KW-0596">Phosphopantetheine</keyword>